<evidence type="ECO:0000313" key="4">
    <source>
        <dbReference type="Proteomes" id="UP000516173"/>
    </source>
</evidence>
<evidence type="ECO:0000313" key="3">
    <source>
        <dbReference type="EMBL" id="BCK56792.1"/>
    </source>
</evidence>
<dbReference type="KEGG" id="nwl:NWFMUON74_45640"/>
<gene>
    <name evidence="3" type="ORF">NWFMUON74_45640</name>
</gene>
<accession>A0A7G1KNI1</accession>
<evidence type="ECO:0000256" key="1">
    <source>
        <dbReference type="SAM" id="MobiDB-lite"/>
    </source>
</evidence>
<feature type="region of interest" description="Disordered" evidence="1">
    <location>
        <begin position="264"/>
        <end position="287"/>
    </location>
</feature>
<feature type="chain" id="PRO_5028921807" evidence="2">
    <location>
        <begin position="25"/>
        <end position="287"/>
    </location>
</feature>
<dbReference type="Proteomes" id="UP000516173">
    <property type="component" value="Chromosome"/>
</dbReference>
<organism evidence="3 4">
    <name type="scientific">Nocardia wallacei</name>
    <dbReference type="NCBI Taxonomy" id="480035"/>
    <lineage>
        <taxon>Bacteria</taxon>
        <taxon>Bacillati</taxon>
        <taxon>Actinomycetota</taxon>
        <taxon>Actinomycetes</taxon>
        <taxon>Mycobacteriales</taxon>
        <taxon>Nocardiaceae</taxon>
        <taxon>Nocardia</taxon>
    </lineage>
</organism>
<reference evidence="3 4" key="1">
    <citation type="submission" date="2020-08" db="EMBL/GenBank/DDBJ databases">
        <title>Genome Sequencing of Nocardia wallacei strain FMUON74 and assembly.</title>
        <authorList>
            <person name="Toyokawa M."/>
            <person name="Uesaka K."/>
        </authorList>
    </citation>
    <scope>NUCLEOTIDE SEQUENCE [LARGE SCALE GENOMIC DNA]</scope>
    <source>
        <strain evidence="3 4">FMUON74</strain>
    </source>
</reference>
<feature type="signal peptide" evidence="2">
    <location>
        <begin position="1"/>
        <end position="24"/>
    </location>
</feature>
<evidence type="ECO:0000256" key="2">
    <source>
        <dbReference type="SAM" id="SignalP"/>
    </source>
</evidence>
<keyword evidence="4" id="KW-1185">Reference proteome</keyword>
<dbReference type="EMBL" id="AP023396">
    <property type="protein sequence ID" value="BCK56792.1"/>
    <property type="molecule type" value="Genomic_DNA"/>
</dbReference>
<dbReference type="GeneID" id="80349020"/>
<proteinExistence type="predicted"/>
<keyword evidence="2" id="KW-0732">Signal</keyword>
<dbReference type="RefSeq" id="WP_187683803.1">
    <property type="nucleotide sequence ID" value="NZ_AP023396.1"/>
</dbReference>
<name>A0A7G1KNI1_9NOCA</name>
<sequence>MALRIPLLLAAALTTAAALAPAVAADEIVRPDRVPAADRQCDAGQRAASLAADQRRVLDRLGSLRVLNGPQDVVALAALGGWGPDSHGWVQYRGVGVGLLNLPRSLDIIAKQIDGVTAGTITRDAVTSGQPTGLFYRSLNPAAVHDDPYTPSFPYELVGWFYGAVYTPGLTPIEHGLCVYPTDWGFHERGVHAFPTFDMVTQPPAEDWVGQEPGSIPAALPNPPGLVHPRAWDLHVWLVPGSDTPITGAVNTAQVVVGHDGGIPGSFPYPGGPTSVGPDLPEHHGHH</sequence>
<protein>
    <submittedName>
        <fullName evidence="3">Uncharacterized protein</fullName>
    </submittedName>
</protein>
<dbReference type="AlphaFoldDB" id="A0A7G1KNI1"/>